<accession>A0ACC2E8T1</accession>
<keyword evidence="2" id="KW-1185">Reference proteome</keyword>
<evidence type="ECO:0000313" key="2">
    <source>
        <dbReference type="Proteomes" id="UP001162992"/>
    </source>
</evidence>
<protein>
    <submittedName>
        <fullName evidence="1">Uncharacterized protein</fullName>
    </submittedName>
</protein>
<dbReference type="Proteomes" id="UP001162992">
    <property type="component" value="Chromosome 3"/>
</dbReference>
<reference evidence="2" key="1">
    <citation type="journal article" date="2024" name="Proc. Natl. Acad. Sci. U.S.A.">
        <title>Extraordinary preservation of gene collinearity over three hundred million years revealed in homosporous lycophytes.</title>
        <authorList>
            <person name="Li C."/>
            <person name="Wickell D."/>
            <person name="Kuo L.Y."/>
            <person name="Chen X."/>
            <person name="Nie B."/>
            <person name="Liao X."/>
            <person name="Peng D."/>
            <person name="Ji J."/>
            <person name="Jenkins J."/>
            <person name="Williams M."/>
            <person name="Shu S."/>
            <person name="Plott C."/>
            <person name="Barry K."/>
            <person name="Rajasekar S."/>
            <person name="Grimwood J."/>
            <person name="Han X."/>
            <person name="Sun S."/>
            <person name="Hou Z."/>
            <person name="He W."/>
            <person name="Dai G."/>
            <person name="Sun C."/>
            <person name="Schmutz J."/>
            <person name="Leebens-Mack J.H."/>
            <person name="Li F.W."/>
            <person name="Wang L."/>
        </authorList>
    </citation>
    <scope>NUCLEOTIDE SEQUENCE [LARGE SCALE GENOMIC DNA]</scope>
    <source>
        <strain evidence="2">cv. PW_Plant_1</strain>
    </source>
</reference>
<proteinExistence type="predicted"/>
<name>A0ACC2E8T1_DIPCM</name>
<evidence type="ECO:0000313" key="1">
    <source>
        <dbReference type="EMBL" id="KAJ7562872.1"/>
    </source>
</evidence>
<gene>
    <name evidence="1" type="ORF">O6H91_03G087300</name>
</gene>
<organism evidence="1 2">
    <name type="scientific">Diphasiastrum complanatum</name>
    <name type="common">Issler's clubmoss</name>
    <name type="synonym">Lycopodium complanatum</name>
    <dbReference type="NCBI Taxonomy" id="34168"/>
    <lineage>
        <taxon>Eukaryota</taxon>
        <taxon>Viridiplantae</taxon>
        <taxon>Streptophyta</taxon>
        <taxon>Embryophyta</taxon>
        <taxon>Tracheophyta</taxon>
        <taxon>Lycopodiopsida</taxon>
        <taxon>Lycopodiales</taxon>
        <taxon>Lycopodiaceae</taxon>
        <taxon>Lycopodioideae</taxon>
        <taxon>Diphasiastrum</taxon>
    </lineage>
</organism>
<dbReference type="EMBL" id="CM055094">
    <property type="protein sequence ID" value="KAJ7562872.1"/>
    <property type="molecule type" value="Genomic_DNA"/>
</dbReference>
<comment type="caution">
    <text evidence="1">The sequence shown here is derived from an EMBL/GenBank/DDBJ whole genome shotgun (WGS) entry which is preliminary data.</text>
</comment>
<sequence length="239" mass="26516">MSSYHGMMHSLPADEQSSCNDESSVDDRYIKCHVHCGHCHVILTVDVPHSLMNRSSVLVRCGDCRSLISVNIQSLAEHHSSLENDGEGGQRTNEESSMVSSSDRVTSSGKNLRSMPSAPVVAVKPPKPKRRNHSSSSDDVSIAASRGKKPRTPSAYNIFVREEILRIKAKDPTISHKEAFIAAAKNWATHPHFHLGTRSEYRDKKSDEKDTEEVRYAESVIYKGTTKGCRTRVVGKSAW</sequence>